<reference evidence="1" key="1">
    <citation type="journal article" date="2021" name="Genome Biol. Evol.">
        <title>A High-Quality Reference Genome for a Parasitic Bivalve with Doubly Uniparental Inheritance (Bivalvia: Unionida).</title>
        <authorList>
            <person name="Smith C.H."/>
        </authorList>
    </citation>
    <scope>NUCLEOTIDE SEQUENCE</scope>
    <source>
        <strain evidence="1">CHS0354</strain>
    </source>
</reference>
<dbReference type="AlphaFoldDB" id="A0AAE0SNE3"/>
<reference evidence="1" key="2">
    <citation type="journal article" date="2021" name="Genome Biol. Evol.">
        <title>Developing a high-quality reference genome for a parasitic bivalve with doubly uniparental inheritance (Bivalvia: Unionida).</title>
        <authorList>
            <person name="Smith C.H."/>
        </authorList>
    </citation>
    <scope>NUCLEOTIDE SEQUENCE</scope>
    <source>
        <strain evidence="1">CHS0354</strain>
        <tissue evidence="1">Mantle</tissue>
    </source>
</reference>
<proteinExistence type="predicted"/>
<organism evidence="1 2">
    <name type="scientific">Potamilus streckersoni</name>
    <dbReference type="NCBI Taxonomy" id="2493646"/>
    <lineage>
        <taxon>Eukaryota</taxon>
        <taxon>Metazoa</taxon>
        <taxon>Spiralia</taxon>
        <taxon>Lophotrochozoa</taxon>
        <taxon>Mollusca</taxon>
        <taxon>Bivalvia</taxon>
        <taxon>Autobranchia</taxon>
        <taxon>Heteroconchia</taxon>
        <taxon>Palaeoheterodonta</taxon>
        <taxon>Unionida</taxon>
        <taxon>Unionoidea</taxon>
        <taxon>Unionidae</taxon>
        <taxon>Ambleminae</taxon>
        <taxon>Lampsilini</taxon>
        <taxon>Potamilus</taxon>
    </lineage>
</organism>
<keyword evidence="2" id="KW-1185">Reference proteome</keyword>
<reference evidence="1" key="3">
    <citation type="submission" date="2023-05" db="EMBL/GenBank/DDBJ databases">
        <authorList>
            <person name="Smith C.H."/>
        </authorList>
    </citation>
    <scope>NUCLEOTIDE SEQUENCE</scope>
    <source>
        <strain evidence="1">CHS0354</strain>
        <tissue evidence="1">Mantle</tissue>
    </source>
</reference>
<comment type="caution">
    <text evidence="1">The sequence shown here is derived from an EMBL/GenBank/DDBJ whole genome shotgun (WGS) entry which is preliminary data.</text>
</comment>
<sequence>MSSIYDKIISDALTLATRLQGLRYICQDDQPFDEEYQRRNHPCVFAKHIGDCQQMLEMTVVRTVIPHVN</sequence>
<protein>
    <submittedName>
        <fullName evidence="1">Uncharacterized protein</fullName>
    </submittedName>
</protein>
<dbReference type="EMBL" id="JAEAOA010000933">
    <property type="protein sequence ID" value="KAK3594623.1"/>
    <property type="molecule type" value="Genomic_DNA"/>
</dbReference>
<name>A0AAE0SNE3_9BIVA</name>
<evidence type="ECO:0000313" key="1">
    <source>
        <dbReference type="EMBL" id="KAK3594623.1"/>
    </source>
</evidence>
<gene>
    <name evidence="1" type="ORF">CHS0354_015016</name>
</gene>
<dbReference type="Proteomes" id="UP001195483">
    <property type="component" value="Unassembled WGS sequence"/>
</dbReference>
<evidence type="ECO:0000313" key="2">
    <source>
        <dbReference type="Proteomes" id="UP001195483"/>
    </source>
</evidence>
<accession>A0AAE0SNE3</accession>